<evidence type="ECO:0000313" key="8">
    <source>
        <dbReference type="Proteomes" id="UP000177006"/>
    </source>
</evidence>
<organism evidence="7 8">
    <name type="scientific">Candidatus Beckwithbacteria bacterium RBG_13_42_9</name>
    <dbReference type="NCBI Taxonomy" id="1797457"/>
    <lineage>
        <taxon>Bacteria</taxon>
        <taxon>Candidatus Beckwithiibacteriota</taxon>
    </lineage>
</organism>
<reference evidence="7 8" key="1">
    <citation type="journal article" date="2016" name="Nat. Commun.">
        <title>Thousands of microbial genomes shed light on interconnected biogeochemical processes in an aquifer system.</title>
        <authorList>
            <person name="Anantharaman K."/>
            <person name="Brown C.T."/>
            <person name="Hug L.A."/>
            <person name="Sharon I."/>
            <person name="Castelle C.J."/>
            <person name="Probst A.J."/>
            <person name="Thomas B.C."/>
            <person name="Singh A."/>
            <person name="Wilkins M.J."/>
            <person name="Karaoz U."/>
            <person name="Brodie E.L."/>
            <person name="Williams K.H."/>
            <person name="Hubbard S.S."/>
            <person name="Banfield J.F."/>
        </authorList>
    </citation>
    <scope>NUCLEOTIDE SEQUENCE [LARGE SCALE GENOMIC DNA]</scope>
</reference>
<evidence type="ECO:0000313" key="7">
    <source>
        <dbReference type="EMBL" id="OGD63442.1"/>
    </source>
</evidence>
<evidence type="ECO:0000256" key="3">
    <source>
        <dbReference type="ARBA" id="ARBA00023125"/>
    </source>
</evidence>
<dbReference type="SUPFAM" id="SSF50249">
    <property type="entry name" value="Nucleic acid-binding proteins"/>
    <property type="match status" value="1"/>
</dbReference>
<dbReference type="STRING" id="1797457.A2160_03205"/>
<evidence type="ECO:0000256" key="5">
    <source>
        <dbReference type="ARBA" id="ARBA00023204"/>
    </source>
</evidence>
<evidence type="ECO:0000256" key="4">
    <source>
        <dbReference type="ARBA" id="ARBA00023172"/>
    </source>
</evidence>
<evidence type="ECO:0000256" key="2">
    <source>
        <dbReference type="ARBA" id="ARBA00022763"/>
    </source>
</evidence>
<dbReference type="GO" id="GO:0003677">
    <property type="term" value="F:DNA binding"/>
    <property type="evidence" value="ECO:0007669"/>
    <property type="project" value="UniProtKB-KW"/>
</dbReference>
<dbReference type="SUPFAM" id="SSF47781">
    <property type="entry name" value="RuvA domain 2-like"/>
    <property type="match status" value="1"/>
</dbReference>
<feature type="domain" description="DNA helicase Holliday junction RuvA type" evidence="6">
    <location>
        <begin position="1"/>
        <end position="61"/>
    </location>
</feature>
<dbReference type="GO" id="GO:0005524">
    <property type="term" value="F:ATP binding"/>
    <property type="evidence" value="ECO:0007669"/>
    <property type="project" value="InterPro"/>
</dbReference>
<evidence type="ECO:0000256" key="1">
    <source>
        <dbReference type="ARBA" id="ARBA00022490"/>
    </source>
</evidence>
<keyword evidence="4" id="KW-0233">DNA recombination</keyword>
<dbReference type="GO" id="GO:0006310">
    <property type="term" value="P:DNA recombination"/>
    <property type="evidence" value="ECO:0007669"/>
    <property type="project" value="UniProtKB-KW"/>
</dbReference>
<dbReference type="InterPro" id="IPR000085">
    <property type="entry name" value="RuvA"/>
</dbReference>
<keyword evidence="7" id="KW-0378">Hydrolase</keyword>
<keyword evidence="7" id="KW-0547">Nucleotide-binding</keyword>
<accession>A0A1F5E7R5</accession>
<comment type="caution">
    <text evidence="7">The sequence shown here is derived from an EMBL/GenBank/DDBJ whole genome shotgun (WGS) entry which is preliminary data.</text>
</comment>
<dbReference type="Pfam" id="PF14520">
    <property type="entry name" value="HHH_5"/>
    <property type="match status" value="1"/>
</dbReference>
<keyword evidence="7" id="KW-0067">ATP-binding</keyword>
<dbReference type="GO" id="GO:0006281">
    <property type="term" value="P:DNA repair"/>
    <property type="evidence" value="ECO:0007669"/>
    <property type="project" value="UniProtKB-KW"/>
</dbReference>
<feature type="non-terminal residue" evidence="7">
    <location>
        <position position="171"/>
    </location>
</feature>
<dbReference type="HAMAP" id="MF_00031">
    <property type="entry name" value="DNA_HJ_migration_RuvA"/>
    <property type="match status" value="1"/>
</dbReference>
<dbReference type="Gene3D" id="2.40.50.140">
    <property type="entry name" value="Nucleic acid-binding proteins"/>
    <property type="match status" value="1"/>
</dbReference>
<dbReference type="GO" id="GO:0009378">
    <property type="term" value="F:four-way junction helicase activity"/>
    <property type="evidence" value="ECO:0007669"/>
    <property type="project" value="InterPro"/>
</dbReference>
<dbReference type="Pfam" id="PF01330">
    <property type="entry name" value="RuvA_N"/>
    <property type="match status" value="1"/>
</dbReference>
<dbReference type="InterPro" id="IPR010994">
    <property type="entry name" value="RuvA_2-like"/>
</dbReference>
<proteinExistence type="inferred from homology"/>
<dbReference type="NCBIfam" id="TIGR00084">
    <property type="entry name" value="ruvA"/>
    <property type="match status" value="1"/>
</dbReference>
<dbReference type="AlphaFoldDB" id="A0A1F5E7R5"/>
<keyword evidence="3" id="KW-0238">DNA-binding</keyword>
<name>A0A1F5E7R5_9BACT</name>
<evidence type="ECO:0000259" key="6">
    <source>
        <dbReference type="Pfam" id="PF01330"/>
    </source>
</evidence>
<keyword evidence="7" id="KW-0347">Helicase</keyword>
<protein>
    <submittedName>
        <fullName evidence="7">Holliday junction DNA helicase RuvA</fullName>
    </submittedName>
</protein>
<dbReference type="InterPro" id="IPR012340">
    <property type="entry name" value="NA-bd_OB-fold"/>
</dbReference>
<dbReference type="Gene3D" id="1.10.150.20">
    <property type="entry name" value="5' to 3' exonuclease, C-terminal subdomain"/>
    <property type="match status" value="1"/>
</dbReference>
<dbReference type="InterPro" id="IPR013849">
    <property type="entry name" value="DNA_helicase_Holl-junc_RuvA_I"/>
</dbReference>
<gene>
    <name evidence="7" type="ORF">A2160_03205</name>
</gene>
<keyword evidence="5" id="KW-0234">DNA repair</keyword>
<dbReference type="Proteomes" id="UP000177006">
    <property type="component" value="Unassembled WGS sequence"/>
</dbReference>
<keyword evidence="2" id="KW-0227">DNA damage</keyword>
<keyword evidence="1" id="KW-0963">Cytoplasm</keyword>
<dbReference type="EMBL" id="MEZK01000010">
    <property type="protein sequence ID" value="OGD63442.1"/>
    <property type="molecule type" value="Genomic_DNA"/>
</dbReference>
<sequence length="171" mass="18913">MISYLKGKLVNYISGKAVVDVNGVGYGVWVGEKIKEKIKAEEFLSLFIHTHVREDALDLYGFTSKEELELFQLLLTVSGVGPKTGLIIIDQGVTAIRQAILKGDVGFFMTIPRIGKKNAQKIIIELKSKLGSLEEFDLKQGGETQALLAALQNMGYSREEAMRAVRQLPND</sequence>